<feature type="signal peptide" evidence="2">
    <location>
        <begin position="1"/>
        <end position="21"/>
    </location>
</feature>
<protein>
    <submittedName>
        <fullName evidence="3">Uncharacterized protein</fullName>
    </submittedName>
</protein>
<evidence type="ECO:0000313" key="3">
    <source>
        <dbReference type="EMBL" id="KAL3778646.1"/>
    </source>
</evidence>
<keyword evidence="2" id="KW-0732">Signal</keyword>
<feature type="chain" id="PRO_5044884175" evidence="2">
    <location>
        <begin position="22"/>
        <end position="279"/>
    </location>
</feature>
<dbReference type="EMBL" id="JALLAZ020001206">
    <property type="protein sequence ID" value="KAL3778646.1"/>
    <property type="molecule type" value="Genomic_DNA"/>
</dbReference>
<dbReference type="Proteomes" id="UP001530315">
    <property type="component" value="Unassembled WGS sequence"/>
</dbReference>
<organism evidence="3 4">
    <name type="scientific">Stephanodiscus triporus</name>
    <dbReference type="NCBI Taxonomy" id="2934178"/>
    <lineage>
        <taxon>Eukaryota</taxon>
        <taxon>Sar</taxon>
        <taxon>Stramenopiles</taxon>
        <taxon>Ochrophyta</taxon>
        <taxon>Bacillariophyta</taxon>
        <taxon>Coscinodiscophyceae</taxon>
        <taxon>Thalassiosirophycidae</taxon>
        <taxon>Stephanodiscales</taxon>
        <taxon>Stephanodiscaceae</taxon>
        <taxon>Stephanodiscus</taxon>
    </lineage>
</organism>
<evidence type="ECO:0000256" key="1">
    <source>
        <dbReference type="SAM" id="MobiDB-lite"/>
    </source>
</evidence>
<feature type="compositionally biased region" description="Low complexity" evidence="1">
    <location>
        <begin position="55"/>
        <end position="66"/>
    </location>
</feature>
<sequence>MARSITIAWALLCLLWRCCAPNNHALVKASDDASDVNCPGPDEAFVTTCSGSGGQQQQQQQLDQHQPGPFSDPDSEFDASYLVDEVLSENSSDDHSQQQQQQQQQQHSATNEYCEASYEYCEASSSRSSSNDDKGGDNFDATHDAVTALQQLKRTTDRLVQRYYAPLPKQGKCAIGSICGFAASRMSLGVANRIFRLAGATWVLSEVLHSSGFCEEERCVPEEARPWIGILRRMLIRQCVRVRFAARKFWDQERIREIAHRDELLAGGFAAGAFVGFVV</sequence>
<feature type="region of interest" description="Disordered" evidence="1">
    <location>
        <begin position="48"/>
        <end position="76"/>
    </location>
</feature>
<feature type="region of interest" description="Disordered" evidence="1">
    <location>
        <begin position="88"/>
        <end position="109"/>
    </location>
</feature>
<name>A0ABD3NTD8_9STRA</name>
<comment type="caution">
    <text evidence="3">The sequence shown here is derived from an EMBL/GenBank/DDBJ whole genome shotgun (WGS) entry which is preliminary data.</text>
</comment>
<dbReference type="AlphaFoldDB" id="A0ABD3NTD8"/>
<gene>
    <name evidence="3" type="ORF">ACHAW5_007536</name>
</gene>
<keyword evidence="4" id="KW-1185">Reference proteome</keyword>
<accession>A0ABD3NTD8</accession>
<feature type="compositionally biased region" description="Low complexity" evidence="1">
    <location>
        <begin position="97"/>
        <end position="109"/>
    </location>
</feature>
<proteinExistence type="predicted"/>
<evidence type="ECO:0000256" key="2">
    <source>
        <dbReference type="SAM" id="SignalP"/>
    </source>
</evidence>
<reference evidence="3 4" key="1">
    <citation type="submission" date="2024-10" db="EMBL/GenBank/DDBJ databases">
        <title>Updated reference genomes for cyclostephanoid diatoms.</title>
        <authorList>
            <person name="Roberts W.R."/>
            <person name="Alverson A.J."/>
        </authorList>
    </citation>
    <scope>NUCLEOTIDE SEQUENCE [LARGE SCALE GENOMIC DNA]</scope>
    <source>
        <strain evidence="3 4">AJA276-08</strain>
    </source>
</reference>
<evidence type="ECO:0000313" key="4">
    <source>
        <dbReference type="Proteomes" id="UP001530315"/>
    </source>
</evidence>